<dbReference type="PROSITE" id="PS51820">
    <property type="entry name" value="PA14"/>
    <property type="match status" value="1"/>
</dbReference>
<dbReference type="AlphaFoldDB" id="A0A2M8PD29"/>
<evidence type="ECO:0000256" key="1">
    <source>
        <dbReference type="SAM" id="SignalP"/>
    </source>
</evidence>
<dbReference type="SMART" id="SM00758">
    <property type="entry name" value="PA14"/>
    <property type="match status" value="1"/>
</dbReference>
<dbReference type="Gene3D" id="3.90.182.10">
    <property type="entry name" value="Toxin - Anthrax Protective Antigen,domain 1"/>
    <property type="match status" value="1"/>
</dbReference>
<reference evidence="4 5" key="1">
    <citation type="submission" date="2017-11" db="EMBL/GenBank/DDBJ databases">
        <title>Evolution of Phototrophy in the Chloroflexi Phylum Driven by Horizontal Gene Transfer.</title>
        <authorList>
            <person name="Ward L.M."/>
            <person name="Hemp J."/>
            <person name="Shih P.M."/>
            <person name="Mcglynn S.E."/>
            <person name="Fischer W."/>
        </authorList>
    </citation>
    <scope>NUCLEOTIDE SEQUENCE [LARGE SCALE GENOMIC DNA]</scope>
    <source>
        <strain evidence="4">JP3_13</strain>
    </source>
</reference>
<dbReference type="PANTHER" id="PTHR34408">
    <property type="entry name" value="FAMILY PROTEIN, PUTATIVE-RELATED"/>
    <property type="match status" value="1"/>
</dbReference>
<dbReference type="SUPFAM" id="SSF56988">
    <property type="entry name" value="Anthrax protective antigen"/>
    <property type="match status" value="1"/>
</dbReference>
<dbReference type="Pfam" id="PF07691">
    <property type="entry name" value="PA14"/>
    <property type="match status" value="1"/>
</dbReference>
<accession>A0A2M8PD29</accession>
<dbReference type="InterPro" id="IPR052354">
    <property type="entry name" value="Cell_Wall_Dynamics_Protein"/>
</dbReference>
<proteinExistence type="predicted"/>
<evidence type="ECO:0000313" key="5">
    <source>
        <dbReference type="Proteomes" id="UP000229681"/>
    </source>
</evidence>
<name>A0A2M8PD29_9CHLR</name>
<feature type="domain" description="SH3b" evidence="2">
    <location>
        <begin position="189"/>
        <end position="257"/>
    </location>
</feature>
<evidence type="ECO:0008006" key="6">
    <source>
        <dbReference type="Google" id="ProtNLM"/>
    </source>
</evidence>
<dbReference type="PROSITE" id="PS51781">
    <property type="entry name" value="SH3B"/>
    <property type="match status" value="1"/>
</dbReference>
<feature type="chain" id="PRO_5014825066" description="PA14 domain-containing protein" evidence="1">
    <location>
        <begin position="32"/>
        <end position="370"/>
    </location>
</feature>
<comment type="caution">
    <text evidence="4">The sequence shown here is derived from an EMBL/GenBank/DDBJ whole genome shotgun (WGS) entry which is preliminary data.</text>
</comment>
<evidence type="ECO:0000259" key="3">
    <source>
        <dbReference type="PROSITE" id="PS51820"/>
    </source>
</evidence>
<dbReference type="Pfam" id="PF08239">
    <property type="entry name" value="SH3_3"/>
    <property type="match status" value="2"/>
</dbReference>
<dbReference type="Gene3D" id="2.30.30.40">
    <property type="entry name" value="SH3 Domains"/>
    <property type="match status" value="2"/>
</dbReference>
<keyword evidence="1" id="KW-0732">Signal</keyword>
<dbReference type="SMART" id="SM00287">
    <property type="entry name" value="SH3b"/>
    <property type="match status" value="2"/>
</dbReference>
<organism evidence="4 5">
    <name type="scientific">Candidatus Thermofonsia Clade 1 bacterium</name>
    <dbReference type="NCBI Taxonomy" id="2364210"/>
    <lineage>
        <taxon>Bacteria</taxon>
        <taxon>Bacillati</taxon>
        <taxon>Chloroflexota</taxon>
        <taxon>Candidatus Thermofontia</taxon>
        <taxon>Candidatus Thermofonsia Clade 1</taxon>
    </lineage>
</organism>
<sequence>MRSSTLGRLFLAALILSGALAMLFGQQPARAQGITGSNWEGYYWSNPNFSGSPALSRIDPAILFNWATGSPAPGIIPNDNFSVRWYNRIAFAAGTYRFRAGADDGIRVAINGNIIINRFTPAVGGFTVNTADVVLGAGTYEIIVDYYEGVGEAGVLFDWTVISGGGDAPGVGTTPLAPPVAATPTKVPVVKAVVIVDRANIRSGPGTNFPTIGEAFKDQQFTVIGRNGDFGFETWYLLDLGSGRRGWMFRQVIYVYGSNPAGLPRTQEVIDAPAINTGGADAAASQPSAVQPFEVRGIARNNALVRSIPSLNGERVGVIPKGASFQILKLSNNQAWVYISYEDLRGWTYVPNIRVTVGRLGVLPRGNTAP</sequence>
<dbReference type="PANTHER" id="PTHR34408:SF1">
    <property type="entry name" value="GLYCOSYL HYDROLASE FAMILY 19 DOMAIN-CONTAINING PROTEIN HI_1415"/>
    <property type="match status" value="1"/>
</dbReference>
<dbReference type="InterPro" id="IPR037524">
    <property type="entry name" value="PA14/GLEYA"/>
</dbReference>
<dbReference type="Proteomes" id="UP000229681">
    <property type="component" value="Unassembled WGS sequence"/>
</dbReference>
<feature type="signal peptide" evidence="1">
    <location>
        <begin position="1"/>
        <end position="31"/>
    </location>
</feature>
<dbReference type="InterPro" id="IPR011658">
    <property type="entry name" value="PA14_dom"/>
</dbReference>
<evidence type="ECO:0000313" key="4">
    <source>
        <dbReference type="EMBL" id="PJF35430.1"/>
    </source>
</evidence>
<gene>
    <name evidence="4" type="ORF">CUN49_10615</name>
</gene>
<dbReference type="InterPro" id="IPR003646">
    <property type="entry name" value="SH3-like_bac-type"/>
</dbReference>
<feature type="domain" description="PA14" evidence="3">
    <location>
        <begin position="34"/>
        <end position="175"/>
    </location>
</feature>
<protein>
    <recommendedName>
        <fullName evidence="6">PA14 domain-containing protein</fullName>
    </recommendedName>
</protein>
<evidence type="ECO:0000259" key="2">
    <source>
        <dbReference type="PROSITE" id="PS51781"/>
    </source>
</evidence>
<dbReference type="EMBL" id="PGTM01000157">
    <property type="protein sequence ID" value="PJF35430.1"/>
    <property type="molecule type" value="Genomic_DNA"/>
</dbReference>